<dbReference type="InterPro" id="IPR011251">
    <property type="entry name" value="Luciferase-like_dom"/>
</dbReference>
<dbReference type="eggNOG" id="COG2141">
    <property type="taxonomic scope" value="Bacteria"/>
</dbReference>
<evidence type="ECO:0000259" key="4">
    <source>
        <dbReference type="Pfam" id="PF00296"/>
    </source>
</evidence>
<feature type="domain" description="Luciferase-like" evidence="4">
    <location>
        <begin position="6"/>
        <end position="306"/>
    </location>
</feature>
<dbReference type="Proteomes" id="UP000000657">
    <property type="component" value="Chromosome"/>
</dbReference>
<dbReference type="SUPFAM" id="SSF51679">
    <property type="entry name" value="Bacterial luciferase-like"/>
    <property type="match status" value="1"/>
</dbReference>
<dbReference type="GO" id="GO:0016705">
    <property type="term" value="F:oxidoreductase activity, acting on paired donors, with incorporation or reduction of molecular oxygen"/>
    <property type="evidence" value="ECO:0007669"/>
    <property type="project" value="InterPro"/>
</dbReference>
<reference evidence="5 6" key="1">
    <citation type="journal article" date="2007" name="Genome Res.">
        <title>Genome characteristics of facultatively symbiotic Frankia sp. strains reflect host range and host plant biogeography.</title>
        <authorList>
            <person name="Normand P."/>
            <person name="Lapierre P."/>
            <person name="Tisa L.S."/>
            <person name="Gogarten J.P."/>
            <person name="Alloisio N."/>
            <person name="Bagnarol E."/>
            <person name="Bassi C.A."/>
            <person name="Berry A.M."/>
            <person name="Bickhart D.M."/>
            <person name="Choisne N."/>
            <person name="Couloux A."/>
            <person name="Cournoyer B."/>
            <person name="Cruveiller S."/>
            <person name="Daubin V."/>
            <person name="Demange N."/>
            <person name="Francino M.P."/>
            <person name="Goltsman E."/>
            <person name="Huang Y."/>
            <person name="Kopp O.R."/>
            <person name="Labarre L."/>
            <person name="Lapidus A."/>
            <person name="Lavire C."/>
            <person name="Marechal J."/>
            <person name="Martinez M."/>
            <person name="Mastronunzio J.E."/>
            <person name="Mullin B.C."/>
            <person name="Niemann J."/>
            <person name="Pujic P."/>
            <person name="Rawnsley T."/>
            <person name="Rouy Z."/>
            <person name="Schenowitz C."/>
            <person name="Sellstedt A."/>
            <person name="Tavares F."/>
            <person name="Tomkins J.P."/>
            <person name="Vallenet D."/>
            <person name="Valverde C."/>
            <person name="Wall L.G."/>
            <person name="Wang Y."/>
            <person name="Medigue C."/>
            <person name="Benson D.R."/>
        </authorList>
    </citation>
    <scope>NUCLEOTIDE SEQUENCE [LARGE SCALE GENOMIC DNA]</scope>
    <source>
        <strain evidence="6">DSM 45986 / CECT 9034 / ACN14a</strain>
    </source>
</reference>
<evidence type="ECO:0000256" key="2">
    <source>
        <dbReference type="ARBA" id="ARBA00023033"/>
    </source>
</evidence>
<dbReference type="HOGENOM" id="CLU_027853_8_5_11"/>
<dbReference type="AlphaFoldDB" id="Q0RK73"/>
<organism evidence="5 6">
    <name type="scientific">Frankia alni (strain DSM 45986 / CECT 9034 / ACN14a)</name>
    <dbReference type="NCBI Taxonomy" id="326424"/>
    <lineage>
        <taxon>Bacteria</taxon>
        <taxon>Bacillati</taxon>
        <taxon>Actinomycetota</taxon>
        <taxon>Actinomycetes</taxon>
        <taxon>Frankiales</taxon>
        <taxon>Frankiaceae</taxon>
        <taxon>Frankia</taxon>
    </lineage>
</organism>
<gene>
    <name evidence="5" type="ordered locus">FRAAL3442</name>
</gene>
<dbReference type="InterPro" id="IPR036661">
    <property type="entry name" value="Luciferase-like_sf"/>
</dbReference>
<keyword evidence="6" id="KW-1185">Reference proteome</keyword>
<dbReference type="PANTHER" id="PTHR30137">
    <property type="entry name" value="LUCIFERASE-LIKE MONOOXYGENASE"/>
    <property type="match status" value="1"/>
</dbReference>
<dbReference type="KEGG" id="fal:FRAAL3442"/>
<proteinExistence type="predicted"/>
<dbReference type="InterPro" id="IPR050766">
    <property type="entry name" value="Bact_Lucif_Oxidored"/>
</dbReference>
<dbReference type="PANTHER" id="PTHR30137:SF8">
    <property type="entry name" value="BLR5498 PROTEIN"/>
    <property type="match status" value="1"/>
</dbReference>
<dbReference type="RefSeq" id="WP_011604586.1">
    <property type="nucleotide sequence ID" value="NC_008278.1"/>
</dbReference>
<dbReference type="STRING" id="326424.FRAAL3442"/>
<accession>Q0RK73</accession>
<dbReference type="GO" id="GO:0004497">
    <property type="term" value="F:monooxygenase activity"/>
    <property type="evidence" value="ECO:0007669"/>
    <property type="project" value="UniProtKB-KW"/>
</dbReference>
<feature type="compositionally biased region" description="Low complexity" evidence="3">
    <location>
        <begin position="351"/>
        <end position="366"/>
    </location>
</feature>
<dbReference type="EMBL" id="CT573213">
    <property type="protein sequence ID" value="CAJ62086.1"/>
    <property type="molecule type" value="Genomic_DNA"/>
</dbReference>
<dbReference type="GO" id="GO:0005829">
    <property type="term" value="C:cytosol"/>
    <property type="evidence" value="ECO:0007669"/>
    <property type="project" value="TreeGrafter"/>
</dbReference>
<name>Q0RK73_FRAAA</name>
<protein>
    <submittedName>
        <fullName evidence="5">Luciferase-family oxidoreductase</fullName>
    </submittedName>
</protein>
<evidence type="ECO:0000256" key="3">
    <source>
        <dbReference type="SAM" id="MobiDB-lite"/>
    </source>
</evidence>
<evidence type="ECO:0000313" key="6">
    <source>
        <dbReference type="Proteomes" id="UP000000657"/>
    </source>
</evidence>
<keyword evidence="1" id="KW-0560">Oxidoreductase</keyword>
<dbReference type="Gene3D" id="3.20.20.30">
    <property type="entry name" value="Luciferase-like domain"/>
    <property type="match status" value="1"/>
</dbReference>
<evidence type="ECO:0000313" key="5">
    <source>
        <dbReference type="EMBL" id="CAJ62086.1"/>
    </source>
</evidence>
<sequence length="366" mass="40776">MLTTVKFVVLSLIVNAPDPHTGVTMSQHDKLASVLDQAALVEQLGYDAYQIGERHGAPFLCSSPAVLLTAVAARTRRVRLLTGVTVLSIHDPVKVAEEYALLDHISGGRLDLVIAKGNHAPHYATFGLDPAEQWDVLAEKYELLRLLWSQESVTWSGRYREPLVDLTTQPRPYQSTIRVWHGSATSRQTTELAAKHGDPLYSANGFFRVAQYQDLIDHYRQRWAEHGHPGEPLVGSGFPALLIRKTSQEALEAYRPFWNAQRATPAAKHNNSPFWELEEFIEQGSALVGSPQQVLDKIHRFTELYGQQLTGIGVDSLPVAWQREQLEWFAADIAPELRRTYPDTLWESEPTTDPTATPAAADALSG</sequence>
<keyword evidence="2" id="KW-0503">Monooxygenase</keyword>
<dbReference type="OrthoDB" id="9776438at2"/>
<feature type="region of interest" description="Disordered" evidence="3">
    <location>
        <begin position="345"/>
        <end position="366"/>
    </location>
</feature>
<evidence type="ECO:0000256" key="1">
    <source>
        <dbReference type="ARBA" id="ARBA00023002"/>
    </source>
</evidence>
<dbReference type="Pfam" id="PF00296">
    <property type="entry name" value="Bac_luciferase"/>
    <property type="match status" value="1"/>
</dbReference>